<keyword evidence="1" id="KW-0863">Zinc-finger</keyword>
<keyword evidence="5" id="KW-1185">Reference proteome</keyword>
<evidence type="ECO:0000313" key="5">
    <source>
        <dbReference type="Proteomes" id="UP000242942"/>
    </source>
</evidence>
<evidence type="ECO:0000256" key="1">
    <source>
        <dbReference type="PROSITE-ProRule" id="PRU00175"/>
    </source>
</evidence>
<proteinExistence type="predicted"/>
<name>A0A1D3KWV4_PLAOA</name>
<dbReference type="PROSITE" id="PS50089">
    <property type="entry name" value="ZF_RING_2"/>
    <property type="match status" value="1"/>
</dbReference>
<dbReference type="EMBL" id="LT594583">
    <property type="protein sequence ID" value="SCA48269.1"/>
    <property type="molecule type" value="Genomic_DNA"/>
</dbReference>
<evidence type="ECO:0000313" key="4">
    <source>
        <dbReference type="EMBL" id="SCA48269.1"/>
    </source>
</evidence>
<dbReference type="VEuPathDB" id="PlasmoDB:PocGH01_02018600"/>
<reference evidence="4 5" key="1">
    <citation type="submission" date="2016-06" db="EMBL/GenBank/DDBJ databases">
        <authorList>
            <consortium name="Pathogen Informatics"/>
        </authorList>
    </citation>
    <scope>NUCLEOTIDE SEQUENCE [LARGE SCALE GENOMIC DNA]</scope>
    <source>
        <strain evidence="4">PocGH01</strain>
    </source>
</reference>
<dbReference type="AlphaFoldDB" id="A0A1D3KWV4"/>
<dbReference type="OrthoDB" id="341679at2759"/>
<sequence length="747" mass="86490">MYVQYRLFSERSLWRTVEISRSENYILANDLKNIICKQSNINYNNKIEIYFSVYREEDEGEAVDDEENHGHGDGGDGRGGGANTGVTAEGYGANGYTLGKRKKEMKYLSGDDKIYSGTKLLVHRDVKKKNNNLDITHKAKKEIILNVEEKQKINVPNEFLCKLCNFLLIESHIIVCTKNCGYSVCKCCILFYIFNSLIVENERRNNFIDVNLLSKKDSIKCPICKGILKYCMFNKKMEMTLKRLHDERKDIDSVNLLIKERNNKFMKIIERLKIENFDWSCCDVSNGVDDPIMNNRNEGNLFECDVFKTIENKFILTNTGGKINQTEIADDNRLYNHFLYLMESNKLGCIKEYNLIFIDFDSCIFDIIQKMSVKCAYAEVSTVGEVQEEMYNGEEVEKRDLLDASEKYTVDNDEKLDVYRSNQKGNVEGRYEGENSSDEIDEELYNKNKVYIMPISFVGGETSYSLIGVFYIKGVFTRIGNGGEEKELLMENFLRKWFLNENKKIENILDMLNFGNIYTVDYVKKYERTCFFPARKQPIYNIINTRRQKAKRKNNIEIVLEFKRFGDVLLSVHNYIKYGSRPNNYEGKRGGAPTVDDVPEQVPHTSFIGTSTATLASALPNCLTRRGEFQEVYNTLYDTKAVPVLCAQDKFNVSNPYVGYCALLPFLTKEDFLLFRKLQRIYKEKYLRKLYRHIRENGLNMNIFFNAVNAVFFSTTRGAGPVIQQSDCQPSSLHMAAEDMYLRKRAG</sequence>
<evidence type="ECO:0000256" key="2">
    <source>
        <dbReference type="SAM" id="MobiDB-lite"/>
    </source>
</evidence>
<feature type="domain" description="RING-type" evidence="3">
    <location>
        <begin position="161"/>
        <end position="225"/>
    </location>
</feature>
<feature type="region of interest" description="Disordered" evidence="2">
    <location>
        <begin position="60"/>
        <end position="84"/>
    </location>
</feature>
<dbReference type="Proteomes" id="UP000242942">
    <property type="component" value="Chromosome 2"/>
</dbReference>
<keyword evidence="1" id="KW-0479">Metal-binding</keyword>
<gene>
    <name evidence="4" type="primary">PocGH01_02018600</name>
    <name evidence="4" type="ORF">POCGH01_02018600</name>
</gene>
<organism evidence="4 5">
    <name type="scientific">Plasmodium ovale</name>
    <name type="common">malaria parasite P. ovale</name>
    <dbReference type="NCBI Taxonomy" id="36330"/>
    <lineage>
        <taxon>Eukaryota</taxon>
        <taxon>Sar</taxon>
        <taxon>Alveolata</taxon>
        <taxon>Apicomplexa</taxon>
        <taxon>Aconoidasida</taxon>
        <taxon>Haemosporida</taxon>
        <taxon>Plasmodiidae</taxon>
        <taxon>Plasmodium</taxon>
        <taxon>Plasmodium (Plasmodium)</taxon>
    </lineage>
</organism>
<evidence type="ECO:0000259" key="3">
    <source>
        <dbReference type="PROSITE" id="PS50089"/>
    </source>
</evidence>
<protein>
    <recommendedName>
        <fullName evidence="3">RING-type domain-containing protein</fullName>
    </recommendedName>
</protein>
<dbReference type="GO" id="GO:0008270">
    <property type="term" value="F:zinc ion binding"/>
    <property type="evidence" value="ECO:0007669"/>
    <property type="project" value="UniProtKB-KW"/>
</dbReference>
<accession>A0A1D3KWV4</accession>
<dbReference type="InterPro" id="IPR001841">
    <property type="entry name" value="Znf_RING"/>
</dbReference>
<keyword evidence="1" id="KW-0862">Zinc</keyword>